<dbReference type="EMBL" id="GBRH01234929">
    <property type="protein sequence ID" value="JAD62966.1"/>
    <property type="molecule type" value="Transcribed_RNA"/>
</dbReference>
<accession>A0A0A9BHX9</accession>
<name>A0A0A9BHX9_ARUDO</name>
<proteinExistence type="predicted"/>
<sequence>MYHDITYSHVEIGKKEKNKSHHIFT</sequence>
<dbReference type="AlphaFoldDB" id="A0A0A9BHX9"/>
<reference evidence="1" key="1">
    <citation type="submission" date="2014-09" db="EMBL/GenBank/DDBJ databases">
        <authorList>
            <person name="Magalhaes I.L.F."/>
            <person name="Oliveira U."/>
            <person name="Santos F.R."/>
            <person name="Vidigal T.H.D.A."/>
            <person name="Brescovit A.D."/>
            <person name="Santos A.J."/>
        </authorList>
    </citation>
    <scope>NUCLEOTIDE SEQUENCE</scope>
    <source>
        <tissue evidence="1">Shoot tissue taken approximately 20 cm above the soil surface</tissue>
    </source>
</reference>
<reference evidence="1" key="2">
    <citation type="journal article" date="2015" name="Data Brief">
        <title>Shoot transcriptome of the giant reed, Arundo donax.</title>
        <authorList>
            <person name="Barrero R.A."/>
            <person name="Guerrero F.D."/>
            <person name="Moolhuijzen P."/>
            <person name="Goolsby J.A."/>
            <person name="Tidwell J."/>
            <person name="Bellgard S.E."/>
            <person name="Bellgard M.I."/>
        </authorList>
    </citation>
    <scope>NUCLEOTIDE SEQUENCE</scope>
    <source>
        <tissue evidence="1">Shoot tissue taken approximately 20 cm above the soil surface</tissue>
    </source>
</reference>
<organism evidence="1">
    <name type="scientific">Arundo donax</name>
    <name type="common">Giant reed</name>
    <name type="synonym">Donax arundinaceus</name>
    <dbReference type="NCBI Taxonomy" id="35708"/>
    <lineage>
        <taxon>Eukaryota</taxon>
        <taxon>Viridiplantae</taxon>
        <taxon>Streptophyta</taxon>
        <taxon>Embryophyta</taxon>
        <taxon>Tracheophyta</taxon>
        <taxon>Spermatophyta</taxon>
        <taxon>Magnoliopsida</taxon>
        <taxon>Liliopsida</taxon>
        <taxon>Poales</taxon>
        <taxon>Poaceae</taxon>
        <taxon>PACMAD clade</taxon>
        <taxon>Arundinoideae</taxon>
        <taxon>Arundineae</taxon>
        <taxon>Arundo</taxon>
    </lineage>
</organism>
<evidence type="ECO:0000313" key="1">
    <source>
        <dbReference type="EMBL" id="JAD62966.1"/>
    </source>
</evidence>
<protein>
    <submittedName>
        <fullName evidence="1">Uncharacterized protein</fullName>
    </submittedName>
</protein>